<dbReference type="EMBL" id="JPSL02000040">
    <property type="protein sequence ID" value="KGQ21816.1"/>
    <property type="molecule type" value="Genomic_DNA"/>
</dbReference>
<keyword evidence="3 5" id="KW-1133">Transmembrane helix</keyword>
<dbReference type="OrthoDB" id="9793283at2"/>
<name>A0A0A2WNR2_THEFI</name>
<organism evidence="7 8">
    <name type="scientific">Thermus filiformis</name>
    <dbReference type="NCBI Taxonomy" id="276"/>
    <lineage>
        <taxon>Bacteria</taxon>
        <taxon>Thermotogati</taxon>
        <taxon>Deinococcota</taxon>
        <taxon>Deinococci</taxon>
        <taxon>Thermales</taxon>
        <taxon>Thermaceae</taxon>
        <taxon>Thermus</taxon>
    </lineage>
</organism>
<gene>
    <name evidence="7" type="ORF">THFILI_10900</name>
</gene>
<comment type="caution">
    <text evidence="7">The sequence shown here is derived from an EMBL/GenBank/DDBJ whole genome shotgun (WGS) entry which is preliminary data.</text>
</comment>
<feature type="transmembrane region" description="Helical" evidence="5">
    <location>
        <begin position="68"/>
        <end position="87"/>
    </location>
</feature>
<dbReference type="SUPFAM" id="SSF103473">
    <property type="entry name" value="MFS general substrate transporter"/>
    <property type="match status" value="1"/>
</dbReference>
<evidence type="ECO:0000256" key="1">
    <source>
        <dbReference type="ARBA" id="ARBA00004141"/>
    </source>
</evidence>
<dbReference type="InterPro" id="IPR020846">
    <property type="entry name" value="MFS_dom"/>
</dbReference>
<dbReference type="Gene3D" id="1.20.1250.20">
    <property type="entry name" value="MFS general substrate transporter like domains"/>
    <property type="match status" value="1"/>
</dbReference>
<dbReference type="AlphaFoldDB" id="A0A0A2WNR2"/>
<feature type="domain" description="Major facilitator superfamily (MFS) profile" evidence="6">
    <location>
        <begin position="3"/>
        <end position="388"/>
    </location>
</feature>
<comment type="subcellular location">
    <subcellularLocation>
        <location evidence="1">Membrane</location>
        <topology evidence="1">Multi-pass membrane protein</topology>
    </subcellularLocation>
</comment>
<dbReference type="Proteomes" id="UP000030364">
    <property type="component" value="Unassembled WGS sequence"/>
</dbReference>
<keyword evidence="8" id="KW-1185">Reference proteome</keyword>
<evidence type="ECO:0000259" key="6">
    <source>
        <dbReference type="PROSITE" id="PS50850"/>
    </source>
</evidence>
<feature type="transmembrane region" description="Helical" evidence="5">
    <location>
        <begin position="208"/>
        <end position="233"/>
    </location>
</feature>
<evidence type="ECO:0000256" key="2">
    <source>
        <dbReference type="ARBA" id="ARBA00022692"/>
    </source>
</evidence>
<dbReference type="PRINTS" id="PR01035">
    <property type="entry name" value="TCRTETA"/>
</dbReference>
<dbReference type="GO" id="GO:0022857">
    <property type="term" value="F:transmembrane transporter activity"/>
    <property type="evidence" value="ECO:0007669"/>
    <property type="project" value="InterPro"/>
</dbReference>
<protein>
    <submittedName>
        <fullName evidence="7">MFS transporter</fullName>
    </submittedName>
</protein>
<feature type="transmembrane region" description="Helical" evidence="5">
    <location>
        <begin position="363"/>
        <end position="381"/>
    </location>
</feature>
<dbReference type="CDD" id="cd17330">
    <property type="entry name" value="MFS_SLC46_TetA_like"/>
    <property type="match status" value="1"/>
</dbReference>
<feature type="transmembrane region" description="Helical" evidence="5">
    <location>
        <begin position="140"/>
        <end position="161"/>
    </location>
</feature>
<keyword evidence="2 5" id="KW-0812">Transmembrane</keyword>
<reference evidence="7 8" key="1">
    <citation type="journal article" date="2015" name="Genome Announc.">
        <title>Draft Genome Sequence of the Thermophile Thermus filiformis ATCC 43280, Producer of Carotenoid-(Di)glucoside-Branched Fatty Acid (Di)esters and Source of Hyperthermostable Enzymes of Biotechnological Interest.</title>
        <authorList>
            <person name="Mandelli F."/>
            <person name="Oliveira Ramires B."/>
            <person name="Couger M.B."/>
            <person name="Paixao D.A."/>
            <person name="Camilo C.M."/>
            <person name="Polikarpov I."/>
            <person name="Prade R."/>
            <person name="Riano-Pachon D.M."/>
            <person name="Squina F.M."/>
        </authorList>
    </citation>
    <scope>NUCLEOTIDE SEQUENCE [LARGE SCALE GENOMIC DNA]</scope>
    <source>
        <strain evidence="7 8">ATCC 43280</strain>
    </source>
</reference>
<sequence length="391" mass="40733">MPPLAILFLTLFNSILGLSILFPILGPLARELGLSEVQVGLFSTGYALMQFVFSPYWGRRSEGGRKPVLLLGILGFGLSFGLFGLFATLGERGLLKGSLLFLLLLLTRLLGGVLSSATLPTAQAYVADLTGRESRTGGMALLGAAFGLGVVFGPALGALLSRYGLLVPVYFSAGLAFLNALFVLRFLPESRARGEGPPPRLSPLDPRFFPLLALGFILSLSSVALEQTVAFYFQDRLGLSATETARKVGLALVFYGLAAVLVQGGLVRRLKVPPRTLFLLGLPVALLGYLGLLLGRGYLALTLGLVLQGAGQALATPGVTAALSLSAGEGEQGGVAGLNSSAQALGRMLGPLLGTGLYQLSPSLPYLASALLTLLGLLLALRLKEPGRSPG</sequence>
<dbReference type="PATRIC" id="fig|276.5.peg.1375"/>
<dbReference type="PANTHER" id="PTHR23546:SF1">
    <property type="entry name" value="MEMBRANE PROTEIN"/>
    <property type="match status" value="1"/>
</dbReference>
<dbReference type="InterPro" id="IPR036259">
    <property type="entry name" value="MFS_trans_sf"/>
</dbReference>
<evidence type="ECO:0000313" key="7">
    <source>
        <dbReference type="EMBL" id="KGQ21816.1"/>
    </source>
</evidence>
<evidence type="ECO:0000313" key="8">
    <source>
        <dbReference type="Proteomes" id="UP000030364"/>
    </source>
</evidence>
<dbReference type="Pfam" id="PF07690">
    <property type="entry name" value="MFS_1"/>
    <property type="match status" value="1"/>
</dbReference>
<dbReference type="PANTHER" id="PTHR23546">
    <property type="entry name" value="TRANSPORT PROTEIN"/>
    <property type="match status" value="1"/>
</dbReference>
<dbReference type="GO" id="GO:0016020">
    <property type="term" value="C:membrane"/>
    <property type="evidence" value="ECO:0007669"/>
    <property type="project" value="UniProtKB-SubCell"/>
</dbReference>
<dbReference type="RefSeq" id="WP_038064552.1">
    <property type="nucleotide sequence ID" value="NZ_JPSL02000040.1"/>
</dbReference>
<feature type="transmembrane region" description="Helical" evidence="5">
    <location>
        <begin position="278"/>
        <end position="299"/>
    </location>
</feature>
<evidence type="ECO:0000256" key="4">
    <source>
        <dbReference type="ARBA" id="ARBA00023136"/>
    </source>
</evidence>
<dbReference type="STRING" id="276.THFILI_10900"/>
<dbReference type="InterPro" id="IPR001958">
    <property type="entry name" value="Tet-R_TetA/multi-R_MdtG-like"/>
</dbReference>
<accession>A0A0A2WNR2</accession>
<evidence type="ECO:0000256" key="3">
    <source>
        <dbReference type="ARBA" id="ARBA00022989"/>
    </source>
</evidence>
<evidence type="ECO:0000256" key="5">
    <source>
        <dbReference type="SAM" id="Phobius"/>
    </source>
</evidence>
<feature type="transmembrane region" description="Helical" evidence="5">
    <location>
        <begin position="248"/>
        <end position="266"/>
    </location>
</feature>
<dbReference type="InterPro" id="IPR011701">
    <property type="entry name" value="MFS"/>
</dbReference>
<keyword evidence="4 5" id="KW-0472">Membrane</keyword>
<feature type="transmembrane region" description="Helical" evidence="5">
    <location>
        <begin position="99"/>
        <end position="119"/>
    </location>
</feature>
<feature type="transmembrane region" description="Helical" evidence="5">
    <location>
        <begin position="167"/>
        <end position="187"/>
    </location>
</feature>
<proteinExistence type="predicted"/>
<feature type="transmembrane region" description="Helical" evidence="5">
    <location>
        <begin position="37"/>
        <end position="56"/>
    </location>
</feature>
<dbReference type="PROSITE" id="PS50850">
    <property type="entry name" value="MFS"/>
    <property type="match status" value="1"/>
</dbReference>